<evidence type="ECO:0000313" key="5">
    <source>
        <dbReference type="Proteomes" id="UP000292424"/>
    </source>
</evidence>
<evidence type="ECO:0000256" key="2">
    <source>
        <dbReference type="RuleBase" id="RU362097"/>
    </source>
</evidence>
<keyword evidence="3" id="KW-0175">Coiled coil</keyword>
<keyword evidence="2" id="KW-0812">Transmembrane</keyword>
<dbReference type="InterPro" id="IPR010131">
    <property type="entry name" value="MdtP/NodT-like"/>
</dbReference>
<dbReference type="SUPFAM" id="SSF56954">
    <property type="entry name" value="Outer membrane efflux proteins (OEP)"/>
    <property type="match status" value="1"/>
</dbReference>
<dbReference type="PANTHER" id="PTHR30203">
    <property type="entry name" value="OUTER MEMBRANE CATION EFFLUX PROTEIN"/>
    <property type="match status" value="1"/>
</dbReference>
<feature type="coiled-coil region" evidence="3">
    <location>
        <begin position="391"/>
        <end position="418"/>
    </location>
</feature>
<accession>A0A5P2G3U8</accession>
<dbReference type="OrthoDB" id="9770517at2"/>
<comment type="similarity">
    <text evidence="1 2">Belongs to the outer membrane factor (OMF) (TC 1.B.17) family.</text>
</comment>
<keyword evidence="5" id="KW-1185">Reference proteome</keyword>
<keyword evidence="2" id="KW-0564">Palmitate</keyword>
<dbReference type="Proteomes" id="UP000292424">
    <property type="component" value="Chromosome"/>
</dbReference>
<evidence type="ECO:0000256" key="3">
    <source>
        <dbReference type="SAM" id="Coils"/>
    </source>
</evidence>
<dbReference type="KEGG" id="arac:E0W69_007445"/>
<dbReference type="Pfam" id="PF02321">
    <property type="entry name" value="OEP"/>
    <property type="match status" value="2"/>
</dbReference>
<sequence length="473" mass="51828">MTNHKIILGIFIVAALLAASCKTGKLPLSEAAPVENAYFRKIKTTSDTGNIADLEWRQYFRDTTLQNLIAKGIANNYDMQLALKKIAASHATLNQAKLLQLPTLSFGVTSQSSTPSKNSLNGISLSSFLGQKHIEDYNAAFNLGWEADIWGKLRLRKDVALTEYLQMYEAQKVIQTQIVASIAEGYYNLLMLDAQMKITQSNLALSDTTLNITKLQWTAGLATNLAVQQATAQKQSVAVLIPKLKQDIALQENALSILIGEMPKNILRNRQLADISIPTSLDAGVPADLVSRRPDVRNQELNLRIANAQIGIAQAEMYPSLTISANGGLNSFKASNWFEMPASLFGNILGGLTQPLFQRGTLATNLKLAKNQREQNVLKFRQTVLNAVGEVSDALVQIDQLKNQFASETEQVKTLQSAIHNAQLLFRSGLANYLEVITAQGDALQAELNLSSIKRQQLSASVTLYRSLGGGWK</sequence>
<dbReference type="AlphaFoldDB" id="A0A5P2G3U8"/>
<dbReference type="GO" id="GO:0005886">
    <property type="term" value="C:plasma membrane"/>
    <property type="evidence" value="ECO:0007669"/>
    <property type="project" value="UniProtKB-SubCell"/>
</dbReference>
<dbReference type="GO" id="GO:0015562">
    <property type="term" value="F:efflux transmembrane transporter activity"/>
    <property type="evidence" value="ECO:0007669"/>
    <property type="project" value="InterPro"/>
</dbReference>
<dbReference type="PROSITE" id="PS51257">
    <property type="entry name" value="PROKAR_LIPOPROTEIN"/>
    <property type="match status" value="1"/>
</dbReference>
<evidence type="ECO:0000313" key="4">
    <source>
        <dbReference type="EMBL" id="QES88502.1"/>
    </source>
</evidence>
<dbReference type="RefSeq" id="WP_131329389.1">
    <property type="nucleotide sequence ID" value="NZ_CP044016.1"/>
</dbReference>
<protein>
    <submittedName>
        <fullName evidence="4">Efflux transporter outer membrane subunit</fullName>
    </submittedName>
</protein>
<dbReference type="Gene3D" id="1.20.1600.10">
    <property type="entry name" value="Outer membrane efflux proteins (OEP)"/>
    <property type="match status" value="1"/>
</dbReference>
<dbReference type="InterPro" id="IPR003423">
    <property type="entry name" value="OMP_efflux"/>
</dbReference>
<evidence type="ECO:0000256" key="1">
    <source>
        <dbReference type="ARBA" id="ARBA00007613"/>
    </source>
</evidence>
<proteinExistence type="inferred from homology"/>
<comment type="subcellular location">
    <subcellularLocation>
        <location evidence="2">Cell membrane</location>
        <topology evidence="2">Lipid-anchor</topology>
    </subcellularLocation>
</comment>
<dbReference type="NCBIfam" id="TIGR01845">
    <property type="entry name" value="outer_NodT"/>
    <property type="match status" value="1"/>
</dbReference>
<name>A0A5P2G3U8_9BACT</name>
<dbReference type="PANTHER" id="PTHR30203:SF33">
    <property type="entry name" value="BLR4455 PROTEIN"/>
    <property type="match status" value="1"/>
</dbReference>
<dbReference type="EMBL" id="CP044016">
    <property type="protein sequence ID" value="QES88502.1"/>
    <property type="molecule type" value="Genomic_DNA"/>
</dbReference>
<dbReference type="Gene3D" id="2.20.200.10">
    <property type="entry name" value="Outer membrane efflux proteins (OEP)"/>
    <property type="match status" value="1"/>
</dbReference>
<organism evidence="4 5">
    <name type="scientific">Rhizosphaericola mali</name>
    <dbReference type="NCBI Taxonomy" id="2545455"/>
    <lineage>
        <taxon>Bacteria</taxon>
        <taxon>Pseudomonadati</taxon>
        <taxon>Bacteroidota</taxon>
        <taxon>Chitinophagia</taxon>
        <taxon>Chitinophagales</taxon>
        <taxon>Chitinophagaceae</taxon>
        <taxon>Rhizosphaericola</taxon>
    </lineage>
</organism>
<gene>
    <name evidence="4" type="ORF">E0W69_007445</name>
</gene>
<reference evidence="4 5" key="1">
    <citation type="submission" date="2019-09" db="EMBL/GenBank/DDBJ databases">
        <title>Complete genome sequence of Arachidicoccus sp. B3-10 isolated from apple orchard soil.</title>
        <authorList>
            <person name="Kim H.S."/>
            <person name="Han K.-I."/>
            <person name="Suh M.K."/>
            <person name="Lee K.C."/>
            <person name="Eom M.K."/>
            <person name="Kim J.-S."/>
            <person name="Kang S.W."/>
            <person name="Sin Y."/>
            <person name="Lee J.-S."/>
        </authorList>
    </citation>
    <scope>NUCLEOTIDE SEQUENCE [LARGE SCALE GENOMIC DNA]</scope>
    <source>
        <strain evidence="4 5">B3-10</strain>
    </source>
</reference>
<keyword evidence="2" id="KW-1134">Transmembrane beta strand</keyword>
<keyword evidence="2" id="KW-0472">Membrane</keyword>
<keyword evidence="2" id="KW-0449">Lipoprotein</keyword>